<evidence type="ECO:0000313" key="3">
    <source>
        <dbReference type="EMBL" id="KAF1911451.1"/>
    </source>
</evidence>
<feature type="compositionally biased region" description="Polar residues" evidence="1">
    <location>
        <begin position="8"/>
        <end position="17"/>
    </location>
</feature>
<dbReference type="FunFam" id="2.60.120.650:FF:000046">
    <property type="entry name" value="JmjC domain-containing protein D"/>
    <property type="match status" value="1"/>
</dbReference>
<reference evidence="3" key="1">
    <citation type="journal article" date="2020" name="Stud. Mycol.">
        <title>101 Dothideomycetes genomes: a test case for predicting lifestyles and emergence of pathogens.</title>
        <authorList>
            <person name="Haridas S."/>
            <person name="Albert R."/>
            <person name="Binder M."/>
            <person name="Bloem J."/>
            <person name="Labutti K."/>
            <person name="Salamov A."/>
            <person name="Andreopoulos B."/>
            <person name="Baker S."/>
            <person name="Barry K."/>
            <person name="Bills G."/>
            <person name="Bluhm B."/>
            <person name="Cannon C."/>
            <person name="Castanera R."/>
            <person name="Culley D."/>
            <person name="Daum C."/>
            <person name="Ezra D."/>
            <person name="Gonzalez J."/>
            <person name="Henrissat B."/>
            <person name="Kuo A."/>
            <person name="Liang C."/>
            <person name="Lipzen A."/>
            <person name="Lutzoni F."/>
            <person name="Magnuson J."/>
            <person name="Mondo S."/>
            <person name="Nolan M."/>
            <person name="Ohm R."/>
            <person name="Pangilinan J."/>
            <person name="Park H.-J."/>
            <person name="Ramirez L."/>
            <person name="Alfaro M."/>
            <person name="Sun H."/>
            <person name="Tritt A."/>
            <person name="Yoshinaga Y."/>
            <person name="Zwiers L.-H."/>
            <person name="Turgeon B."/>
            <person name="Goodwin S."/>
            <person name="Spatafora J."/>
            <person name="Crous P."/>
            <person name="Grigoriev I."/>
        </authorList>
    </citation>
    <scope>NUCLEOTIDE SEQUENCE</scope>
    <source>
        <strain evidence="3">HMLAC05119</strain>
    </source>
</reference>
<gene>
    <name evidence="3" type="ORF">BDU57DRAFT_524576</name>
</gene>
<dbReference type="Proteomes" id="UP000800096">
    <property type="component" value="Unassembled WGS sequence"/>
</dbReference>
<sequence>MNKLPQGLCSSPDTTMTPEVASDLSISSTPSDLSESQPTHYHAPTMAETIQLTCELLTTDSATDPIRECGRAALLLLPSNPTLCQELAYQNLHTLPYSEVKTCWRRLYTDATLWKVVGLARAQGNAWVQEQTTSDEWLCETVRMLDMALILTGAPEREEVVELWFSALQALPLCEGATDTRGLDKSERLSKRRKLAPNGTKTLLPSSFSTVLPEPAPVLQFPTPRTRALSMSTFQTKLSDPSQHTPILITEALQHWPAIAERPWNNPHYLLDQTLGGRRLVPIEIGRSYTDDDWGQKIITFHEFMETYMLSNEMPIPAKKASKTGYLAQHNLFSQIPSLRADISIPDYCYCSPAPSLPEYTAHIKPVPRLNDPLLNAWFGPKGTVSPLHTDPYHNVLAQAVGYKYVRLYAPTETEKLYPRGKDDKGIDMSNTSRIDLDQAMRACGESPFWHCSDEDGAFDAESWRREFPMFKDARYMEAILSPGACLYIPVGWWHYVRSLTSSLSVSFWFN</sequence>
<accession>A0A6A5Q6F8</accession>
<keyword evidence="4" id="KW-1185">Reference proteome</keyword>
<dbReference type="PANTHER" id="PTHR12461:SF101">
    <property type="entry name" value="TRNA WYBUTOSINE-SYNTHESIZING PROTEIN 4"/>
    <property type="match status" value="1"/>
</dbReference>
<dbReference type="Gene3D" id="2.60.120.650">
    <property type="entry name" value="Cupin"/>
    <property type="match status" value="1"/>
</dbReference>
<dbReference type="PANTHER" id="PTHR12461">
    <property type="entry name" value="HYPOXIA-INDUCIBLE FACTOR 1 ALPHA INHIBITOR-RELATED"/>
    <property type="match status" value="1"/>
</dbReference>
<evidence type="ECO:0000313" key="4">
    <source>
        <dbReference type="Proteomes" id="UP000800096"/>
    </source>
</evidence>
<evidence type="ECO:0000256" key="1">
    <source>
        <dbReference type="SAM" id="MobiDB-lite"/>
    </source>
</evidence>
<name>A0A6A5Q6F8_AMPQU</name>
<dbReference type="PROSITE" id="PS51184">
    <property type="entry name" value="JMJC"/>
    <property type="match status" value="1"/>
</dbReference>
<organism evidence="3 4">
    <name type="scientific">Ampelomyces quisqualis</name>
    <name type="common">Powdery mildew agent</name>
    <dbReference type="NCBI Taxonomy" id="50730"/>
    <lineage>
        <taxon>Eukaryota</taxon>
        <taxon>Fungi</taxon>
        <taxon>Dikarya</taxon>
        <taxon>Ascomycota</taxon>
        <taxon>Pezizomycotina</taxon>
        <taxon>Dothideomycetes</taxon>
        <taxon>Pleosporomycetidae</taxon>
        <taxon>Pleosporales</taxon>
        <taxon>Pleosporineae</taxon>
        <taxon>Phaeosphaeriaceae</taxon>
        <taxon>Ampelomyces</taxon>
    </lineage>
</organism>
<proteinExistence type="predicted"/>
<dbReference type="InterPro" id="IPR041667">
    <property type="entry name" value="Cupin_8"/>
</dbReference>
<protein>
    <recommendedName>
        <fullName evidence="2">JmjC domain-containing protein</fullName>
    </recommendedName>
</protein>
<dbReference type="SMART" id="SM00558">
    <property type="entry name" value="JmjC"/>
    <property type="match status" value="1"/>
</dbReference>
<feature type="region of interest" description="Disordered" evidence="1">
    <location>
        <begin position="1"/>
        <end position="40"/>
    </location>
</feature>
<feature type="domain" description="JmjC" evidence="2">
    <location>
        <begin position="325"/>
        <end position="511"/>
    </location>
</feature>
<dbReference type="InterPro" id="IPR003347">
    <property type="entry name" value="JmjC_dom"/>
</dbReference>
<dbReference type="OrthoDB" id="47172at2759"/>
<dbReference type="EMBL" id="ML979144">
    <property type="protein sequence ID" value="KAF1911451.1"/>
    <property type="molecule type" value="Genomic_DNA"/>
</dbReference>
<dbReference type="AlphaFoldDB" id="A0A6A5Q6F8"/>
<dbReference type="Pfam" id="PF13621">
    <property type="entry name" value="Cupin_8"/>
    <property type="match status" value="1"/>
</dbReference>
<feature type="compositionally biased region" description="Polar residues" evidence="1">
    <location>
        <begin position="24"/>
        <end position="39"/>
    </location>
</feature>
<evidence type="ECO:0000259" key="2">
    <source>
        <dbReference type="PROSITE" id="PS51184"/>
    </source>
</evidence>
<dbReference type="SUPFAM" id="SSF51197">
    <property type="entry name" value="Clavaminate synthase-like"/>
    <property type="match status" value="1"/>
</dbReference>